<dbReference type="GO" id="GO:0006508">
    <property type="term" value="P:proteolysis"/>
    <property type="evidence" value="ECO:0007669"/>
    <property type="project" value="UniProtKB-KW"/>
</dbReference>
<keyword evidence="6 11" id="KW-0732">Signal</keyword>
<evidence type="ECO:0000256" key="2">
    <source>
        <dbReference type="ARBA" id="ARBA00011245"/>
    </source>
</evidence>
<keyword evidence="3 13" id="KW-0031">Aminopeptidase</keyword>
<proteinExistence type="inferred from homology"/>
<dbReference type="EMBL" id="JAUJDW010000035">
    <property type="protein sequence ID" value="KAK0650456.1"/>
    <property type="molecule type" value="Genomic_DNA"/>
</dbReference>
<keyword evidence="4 11" id="KW-0645">Protease</keyword>
<dbReference type="FunFam" id="3.40.630.10:FF:000042">
    <property type="entry name" value="Peptide hydrolase"/>
    <property type="match status" value="1"/>
</dbReference>
<evidence type="ECO:0000256" key="1">
    <source>
        <dbReference type="ARBA" id="ARBA00001947"/>
    </source>
</evidence>
<dbReference type="PANTHER" id="PTHR12147">
    <property type="entry name" value="METALLOPEPTIDASE M28 FAMILY MEMBER"/>
    <property type="match status" value="1"/>
</dbReference>
<keyword evidence="14" id="KW-1185">Reference proteome</keyword>
<evidence type="ECO:0000256" key="6">
    <source>
        <dbReference type="ARBA" id="ARBA00022729"/>
    </source>
</evidence>
<dbReference type="InterPro" id="IPR018247">
    <property type="entry name" value="EF_Hand_1_Ca_BS"/>
</dbReference>
<dbReference type="GO" id="GO:0008235">
    <property type="term" value="F:metalloexopeptidase activity"/>
    <property type="evidence" value="ECO:0007669"/>
    <property type="project" value="InterPro"/>
</dbReference>
<keyword evidence="9" id="KW-1015">Disulfide bond</keyword>
<feature type="chain" id="PRO_5041480305" description="Peptide hydrolase" evidence="11">
    <location>
        <begin position="18"/>
        <end position="377"/>
    </location>
</feature>
<evidence type="ECO:0000259" key="12">
    <source>
        <dbReference type="Pfam" id="PF04389"/>
    </source>
</evidence>
<dbReference type="InterPro" id="IPR007484">
    <property type="entry name" value="Peptidase_M28"/>
</dbReference>
<dbReference type="SUPFAM" id="SSF53187">
    <property type="entry name" value="Zn-dependent exopeptidases"/>
    <property type="match status" value="1"/>
</dbReference>
<name>A0AA39YFA7_9PEZI</name>
<comment type="subunit">
    <text evidence="2">Monomer.</text>
</comment>
<evidence type="ECO:0000256" key="8">
    <source>
        <dbReference type="ARBA" id="ARBA00022833"/>
    </source>
</evidence>
<evidence type="ECO:0000256" key="5">
    <source>
        <dbReference type="ARBA" id="ARBA00022723"/>
    </source>
</evidence>
<evidence type="ECO:0000256" key="3">
    <source>
        <dbReference type="ARBA" id="ARBA00022438"/>
    </source>
</evidence>
<keyword evidence="7 11" id="KW-0378">Hydrolase</keyword>
<dbReference type="Proteomes" id="UP001175001">
    <property type="component" value="Unassembled WGS sequence"/>
</dbReference>
<evidence type="ECO:0000313" key="13">
    <source>
        <dbReference type="EMBL" id="KAK0650456.1"/>
    </source>
</evidence>
<evidence type="ECO:0000313" key="14">
    <source>
        <dbReference type="Proteomes" id="UP001175001"/>
    </source>
</evidence>
<feature type="domain" description="Peptidase M28" evidence="12">
    <location>
        <begin position="160"/>
        <end position="364"/>
    </location>
</feature>
<keyword evidence="5 11" id="KW-0479">Metal-binding</keyword>
<dbReference type="CDD" id="cd03879">
    <property type="entry name" value="M28_AAP"/>
    <property type="match status" value="1"/>
</dbReference>
<dbReference type="GO" id="GO:0004177">
    <property type="term" value="F:aminopeptidase activity"/>
    <property type="evidence" value="ECO:0007669"/>
    <property type="project" value="UniProtKB-KW"/>
</dbReference>
<organism evidence="13 14">
    <name type="scientific">Lasiodiplodia hormozganensis</name>
    <dbReference type="NCBI Taxonomy" id="869390"/>
    <lineage>
        <taxon>Eukaryota</taxon>
        <taxon>Fungi</taxon>
        <taxon>Dikarya</taxon>
        <taxon>Ascomycota</taxon>
        <taxon>Pezizomycotina</taxon>
        <taxon>Dothideomycetes</taxon>
        <taxon>Dothideomycetes incertae sedis</taxon>
        <taxon>Botryosphaeriales</taxon>
        <taxon>Botryosphaeriaceae</taxon>
        <taxon>Lasiodiplodia</taxon>
    </lineage>
</organism>
<evidence type="ECO:0000256" key="7">
    <source>
        <dbReference type="ARBA" id="ARBA00022801"/>
    </source>
</evidence>
<reference evidence="13" key="1">
    <citation type="submission" date="2023-06" db="EMBL/GenBank/DDBJ databases">
        <title>Multi-omics analyses reveal the molecular pathogenesis toolkit of Lasiodiplodia hormozganensis, a cross-kingdom pathogen.</title>
        <authorList>
            <person name="Felix C."/>
            <person name="Meneses R."/>
            <person name="Goncalves M.F.M."/>
            <person name="Tilleman L."/>
            <person name="Duarte A.S."/>
            <person name="Jorrin-Novo J.V."/>
            <person name="Van De Peer Y."/>
            <person name="Deforce D."/>
            <person name="Van Nieuwerburgh F."/>
            <person name="Esteves A.C."/>
            <person name="Alves A."/>
        </authorList>
    </citation>
    <scope>NUCLEOTIDE SEQUENCE</scope>
    <source>
        <strain evidence="13">CBS 339.90</strain>
    </source>
</reference>
<comment type="similarity">
    <text evidence="10">Belongs to the peptidase M28 family. M28E subfamily.</text>
</comment>
<keyword evidence="8 11" id="KW-0862">Zinc</keyword>
<dbReference type="Gene3D" id="3.40.630.10">
    <property type="entry name" value="Zn peptidases"/>
    <property type="match status" value="1"/>
</dbReference>
<evidence type="ECO:0000256" key="11">
    <source>
        <dbReference type="RuleBase" id="RU361240"/>
    </source>
</evidence>
<dbReference type="Pfam" id="PF04389">
    <property type="entry name" value="Peptidase_M28"/>
    <property type="match status" value="1"/>
</dbReference>
<dbReference type="EC" id="3.4.-.-" evidence="11"/>
<comment type="cofactor">
    <cofactor evidence="1">
        <name>Zn(2+)</name>
        <dbReference type="ChEBI" id="CHEBI:29105"/>
    </cofactor>
</comment>
<dbReference type="PANTHER" id="PTHR12147:SF56">
    <property type="entry name" value="AMINOPEPTIDASE YDR415C-RELATED"/>
    <property type="match status" value="1"/>
</dbReference>
<dbReference type="GO" id="GO:0046872">
    <property type="term" value="F:metal ion binding"/>
    <property type="evidence" value="ECO:0007669"/>
    <property type="project" value="UniProtKB-KW"/>
</dbReference>
<accession>A0AA39YFA7</accession>
<evidence type="ECO:0000256" key="4">
    <source>
        <dbReference type="ARBA" id="ARBA00022670"/>
    </source>
</evidence>
<protein>
    <recommendedName>
        <fullName evidence="11">Peptide hydrolase</fullName>
        <ecNumber evidence="11">3.4.-.-</ecNumber>
    </recommendedName>
</protein>
<feature type="signal peptide" evidence="11">
    <location>
        <begin position="1"/>
        <end position="17"/>
    </location>
</feature>
<sequence length="377" mass="40257">MKVSTLLAIAAAAAVSAAPLAPRADEVAEPEKFLLKLSETEERWVTEEEKWELKRAGVNFFDKTWTQASKPAVKAKRQAVSYPTTAKFTSAVNTLISSLSTSNMQTNLQGLTEFNNRYYRASTGSQAATWLKNLVETTIDAAGGGGTVEFFTHSFAQSSIIARVPGKSDATIVVGSHFDSINQNNPSSGRAPGADDDGSGTVTNLEILKAYLASSAVRNGQAENTVEFHWYAGEEGGLLGSQAIFDSYASEGRNVIAMLNFDMTGYSAGMTNAGQSKSLAVVTDYVNNALSTFTRLMIRTYTTLPITTSTCGYACSDHASATDAGFPSAYIFESPDAYSSPYIHTASDTISTVDFGHVLNHAKAGLGFVYELAFTGF</sequence>
<gene>
    <name evidence="13" type="primary">lapA</name>
    <name evidence="13" type="ORF">DIS24_g6802</name>
</gene>
<evidence type="ECO:0000256" key="10">
    <source>
        <dbReference type="ARBA" id="ARBA00043962"/>
    </source>
</evidence>
<dbReference type="InterPro" id="IPR045175">
    <property type="entry name" value="M28_fam"/>
</dbReference>
<evidence type="ECO:0000256" key="9">
    <source>
        <dbReference type="ARBA" id="ARBA00023157"/>
    </source>
</evidence>
<dbReference type="AlphaFoldDB" id="A0AA39YFA7"/>
<dbReference type="PROSITE" id="PS00018">
    <property type="entry name" value="EF_HAND_1"/>
    <property type="match status" value="1"/>
</dbReference>
<comment type="caution">
    <text evidence="13">The sequence shown here is derived from an EMBL/GenBank/DDBJ whole genome shotgun (WGS) entry which is preliminary data.</text>
</comment>